<gene>
    <name evidence="4" type="ORF">HINF_LOCUS17468</name>
    <name evidence="3" type="ORF">HINF_LOCUS55551</name>
</gene>
<reference evidence="4 5" key="2">
    <citation type="submission" date="2024-07" db="EMBL/GenBank/DDBJ databases">
        <authorList>
            <person name="Akdeniz Z."/>
        </authorList>
    </citation>
    <scope>NUCLEOTIDE SEQUENCE [LARGE SCALE GENOMIC DNA]</scope>
</reference>
<dbReference type="SUPFAM" id="SSF52075">
    <property type="entry name" value="Outer arm dynein light chain 1"/>
    <property type="match status" value="1"/>
</dbReference>
<reference evidence="3" key="1">
    <citation type="submission" date="2023-06" db="EMBL/GenBank/DDBJ databases">
        <authorList>
            <person name="Kurt Z."/>
        </authorList>
    </citation>
    <scope>NUCLEOTIDE SEQUENCE</scope>
</reference>
<dbReference type="Gene3D" id="3.80.10.10">
    <property type="entry name" value="Ribonuclease Inhibitor"/>
    <property type="match status" value="1"/>
</dbReference>
<keyword evidence="1" id="KW-0433">Leucine-rich repeat</keyword>
<dbReference type="Proteomes" id="UP001642409">
    <property type="component" value="Unassembled WGS sequence"/>
</dbReference>
<dbReference type="InterPro" id="IPR025875">
    <property type="entry name" value="Leu-rich_rpt_4"/>
</dbReference>
<evidence type="ECO:0000256" key="2">
    <source>
        <dbReference type="ARBA" id="ARBA00022737"/>
    </source>
</evidence>
<comment type="caution">
    <text evidence="3">The sequence shown here is derived from an EMBL/GenBank/DDBJ whole genome shotgun (WGS) entry which is preliminary data.</text>
</comment>
<sequence>MSFNKEMLINELKLGRVVTLDNIDDFQHILKMNISPCIWEKAVQNNQLILQPILLAKELKIDDSSQVIYFYLISLFTNLTLLEVIFNEIADISMISGLKNLVELCLQDNSISDISAIQNLSGLEILDVSYNKITSYTLNSRVRHTVWEWT</sequence>
<dbReference type="EMBL" id="CAXDID020000044">
    <property type="protein sequence ID" value="CAL6001509.1"/>
    <property type="molecule type" value="Genomic_DNA"/>
</dbReference>
<organism evidence="3">
    <name type="scientific">Hexamita inflata</name>
    <dbReference type="NCBI Taxonomy" id="28002"/>
    <lineage>
        <taxon>Eukaryota</taxon>
        <taxon>Metamonada</taxon>
        <taxon>Diplomonadida</taxon>
        <taxon>Hexamitidae</taxon>
        <taxon>Hexamitinae</taxon>
        <taxon>Hexamita</taxon>
    </lineage>
</organism>
<dbReference type="Pfam" id="PF12799">
    <property type="entry name" value="LRR_4"/>
    <property type="match status" value="1"/>
</dbReference>
<name>A0AA86QXM4_9EUKA</name>
<dbReference type="AlphaFoldDB" id="A0AA86QXM4"/>
<dbReference type="PROSITE" id="PS51450">
    <property type="entry name" value="LRR"/>
    <property type="match status" value="1"/>
</dbReference>
<protein>
    <submittedName>
        <fullName evidence="3">Uncharacterized protein</fullName>
    </submittedName>
</protein>
<dbReference type="EMBL" id="CATOUU010001031">
    <property type="protein sequence ID" value="CAI9967906.1"/>
    <property type="molecule type" value="Genomic_DNA"/>
</dbReference>
<dbReference type="InterPro" id="IPR001611">
    <property type="entry name" value="Leu-rich_rpt"/>
</dbReference>
<keyword evidence="2" id="KW-0677">Repeat</keyword>
<dbReference type="PANTHER" id="PTHR15454">
    <property type="entry name" value="NISCHARIN RELATED"/>
    <property type="match status" value="1"/>
</dbReference>
<evidence type="ECO:0000313" key="3">
    <source>
        <dbReference type="EMBL" id="CAI9967906.1"/>
    </source>
</evidence>
<evidence type="ECO:0000313" key="4">
    <source>
        <dbReference type="EMBL" id="CAL6001509.1"/>
    </source>
</evidence>
<accession>A0AA86QXM4</accession>
<evidence type="ECO:0000256" key="1">
    <source>
        <dbReference type="ARBA" id="ARBA00022614"/>
    </source>
</evidence>
<keyword evidence="5" id="KW-1185">Reference proteome</keyword>
<dbReference type="PANTHER" id="PTHR15454:SF56">
    <property type="entry name" value="PROTEIN PHOSPHATASE 1 REGULATORY SUBUNIT 7-RELATED"/>
    <property type="match status" value="1"/>
</dbReference>
<proteinExistence type="predicted"/>
<evidence type="ECO:0000313" key="5">
    <source>
        <dbReference type="Proteomes" id="UP001642409"/>
    </source>
</evidence>
<dbReference type="SMART" id="SM00365">
    <property type="entry name" value="LRR_SD22"/>
    <property type="match status" value="2"/>
</dbReference>
<dbReference type="GO" id="GO:0005737">
    <property type="term" value="C:cytoplasm"/>
    <property type="evidence" value="ECO:0007669"/>
    <property type="project" value="TreeGrafter"/>
</dbReference>
<dbReference type="InterPro" id="IPR032675">
    <property type="entry name" value="LRR_dom_sf"/>
</dbReference>